<dbReference type="InterPro" id="IPR020103">
    <property type="entry name" value="PsdUridine_synth_cat_dom_sf"/>
</dbReference>
<name>A0A0M3I8R4_ASCLU</name>
<dbReference type="InterPro" id="IPR050188">
    <property type="entry name" value="RluA_PseudoU_synthase"/>
</dbReference>
<evidence type="ECO:0000313" key="5">
    <source>
        <dbReference type="WBParaSite" id="ALUE_0001376401-mRNA-1"/>
    </source>
</evidence>
<accession>A0A0M3I8R4</accession>
<dbReference type="PANTHER" id="PTHR21600">
    <property type="entry name" value="MITOCHONDRIAL RNA PSEUDOURIDINE SYNTHASE"/>
    <property type="match status" value="1"/>
</dbReference>
<dbReference type="SUPFAM" id="SSF55120">
    <property type="entry name" value="Pseudouridine synthase"/>
    <property type="match status" value="1"/>
</dbReference>
<dbReference type="WBParaSite" id="ALUE_0001376401-mRNA-1">
    <property type="protein sequence ID" value="ALUE_0001376401-mRNA-1"/>
    <property type="gene ID" value="ALUE_0001376401"/>
</dbReference>
<dbReference type="PROSITE" id="PS01129">
    <property type="entry name" value="PSI_RLU"/>
    <property type="match status" value="1"/>
</dbReference>
<organism evidence="4 5">
    <name type="scientific">Ascaris lumbricoides</name>
    <name type="common">Giant roundworm</name>
    <dbReference type="NCBI Taxonomy" id="6252"/>
    <lineage>
        <taxon>Eukaryota</taxon>
        <taxon>Metazoa</taxon>
        <taxon>Ecdysozoa</taxon>
        <taxon>Nematoda</taxon>
        <taxon>Chromadorea</taxon>
        <taxon>Rhabditida</taxon>
        <taxon>Spirurina</taxon>
        <taxon>Ascaridomorpha</taxon>
        <taxon>Ascaridoidea</taxon>
        <taxon>Ascarididae</taxon>
        <taxon>Ascaris</taxon>
    </lineage>
</organism>
<dbReference type="Pfam" id="PF00849">
    <property type="entry name" value="PseudoU_synth_2"/>
    <property type="match status" value="1"/>
</dbReference>
<dbReference type="GO" id="GO:0000455">
    <property type="term" value="P:enzyme-directed rRNA pseudouridine synthesis"/>
    <property type="evidence" value="ECO:0007669"/>
    <property type="project" value="TreeGrafter"/>
</dbReference>
<keyword evidence="4" id="KW-1185">Reference proteome</keyword>
<dbReference type="InterPro" id="IPR006145">
    <property type="entry name" value="PsdUridine_synth_RsuA/RluA"/>
</dbReference>
<dbReference type="GO" id="GO:0009982">
    <property type="term" value="F:pseudouridine synthase activity"/>
    <property type="evidence" value="ECO:0007669"/>
    <property type="project" value="InterPro"/>
</dbReference>
<reference evidence="5" key="1">
    <citation type="submission" date="2017-02" db="UniProtKB">
        <authorList>
            <consortium name="WormBaseParasite"/>
        </authorList>
    </citation>
    <scope>IDENTIFICATION</scope>
</reference>
<dbReference type="InterPro" id="IPR006224">
    <property type="entry name" value="PsdUridine_synth_RluA-like_CS"/>
</dbReference>
<sequence length="502" mass="57889">MTTLLITDSFDSSWQPFFRRQIKARMGRASRSGEEIRTWMLADSTMEACTPDVNEVVDAVKRQKRNADCIAETASEDTLSEKRRKLNEEEDRKQINECSSGADTYRKVIVNDPYSEMPSNVPFHIKNGIRYLDAYWTTYCTRTKGRWIGRKLVDVFQEEFLSQHPNYAMAACKLGRLFVNERQMTDTDYVFKNNDAIVHVAHRHEHPILAKPIEFIENNDDLLVVNKPPSMPVHACGQYRLHTVMGLLHTEHNITGLRVLHRLDRTTSGVLIFAKNYESDLEFKEALKSGELHKEYVCKVEGVFPGNGEEVICEEPIGSLVLTMGIQCVRNDGKPARTRFKRLWSDGKISVVKCFLDTGRTHQIRVHLQYLGFPIVDDELYNTDVWGPQRGKNAEYGKSYEELCKDITAAHRSSLWHETIDPGYEERMQKFADGEVQAEPEDLRMEDRPDYDPICLGCNVTKRNASPSHFMLHLHCLKYETSKWSFSTRLPEWAIEPKNDVS</sequence>
<dbReference type="PROSITE" id="PS50889">
    <property type="entry name" value="S4"/>
    <property type="match status" value="1"/>
</dbReference>
<evidence type="ECO:0000313" key="4">
    <source>
        <dbReference type="Proteomes" id="UP000036681"/>
    </source>
</evidence>
<dbReference type="NCBIfam" id="TIGR00005">
    <property type="entry name" value="rluA_subfam"/>
    <property type="match status" value="1"/>
</dbReference>
<proteinExistence type="predicted"/>
<evidence type="ECO:0000256" key="1">
    <source>
        <dbReference type="PIRSR" id="PIRSR606225-1"/>
    </source>
</evidence>
<evidence type="ECO:0000256" key="2">
    <source>
        <dbReference type="PROSITE-ProRule" id="PRU00182"/>
    </source>
</evidence>
<dbReference type="PANTHER" id="PTHR21600:SF40">
    <property type="entry name" value="PSEUDOURIDYLATE SYNTHASE RPUSD2"/>
    <property type="match status" value="1"/>
</dbReference>
<feature type="active site" evidence="1">
    <location>
        <position position="264"/>
    </location>
</feature>
<dbReference type="Proteomes" id="UP000036681">
    <property type="component" value="Unplaced"/>
</dbReference>
<dbReference type="CDD" id="cd02557">
    <property type="entry name" value="PseudoU_synth_ScRIB2"/>
    <property type="match status" value="1"/>
</dbReference>
<dbReference type="InterPro" id="IPR006225">
    <property type="entry name" value="PsdUridine_synth_RluC/D"/>
</dbReference>
<dbReference type="AlphaFoldDB" id="A0A0M3I8R4"/>
<evidence type="ECO:0000259" key="3">
    <source>
        <dbReference type="Pfam" id="PF00849"/>
    </source>
</evidence>
<feature type="domain" description="Pseudouridine synthase RsuA/RluA-like" evidence="3">
    <location>
        <begin position="221"/>
        <end position="369"/>
    </location>
</feature>
<keyword evidence="2" id="KW-0694">RNA-binding</keyword>
<dbReference type="GO" id="GO:0003723">
    <property type="term" value="F:RNA binding"/>
    <property type="evidence" value="ECO:0007669"/>
    <property type="project" value="UniProtKB-KW"/>
</dbReference>
<protein>
    <submittedName>
        <fullName evidence="5">PseudoU_synth_2 domain-containing protein</fullName>
    </submittedName>
</protein>
<dbReference type="Gene3D" id="3.30.2350.10">
    <property type="entry name" value="Pseudouridine synthase"/>
    <property type="match status" value="1"/>
</dbReference>